<organism evidence="1 2">
    <name type="scientific">Larimichthys crocea</name>
    <name type="common">Large yellow croaker</name>
    <name type="synonym">Pseudosciaena crocea</name>
    <dbReference type="NCBI Taxonomy" id="215358"/>
    <lineage>
        <taxon>Eukaryota</taxon>
        <taxon>Metazoa</taxon>
        <taxon>Chordata</taxon>
        <taxon>Craniata</taxon>
        <taxon>Vertebrata</taxon>
        <taxon>Euteleostomi</taxon>
        <taxon>Actinopterygii</taxon>
        <taxon>Neopterygii</taxon>
        <taxon>Teleostei</taxon>
        <taxon>Neoteleostei</taxon>
        <taxon>Acanthomorphata</taxon>
        <taxon>Eupercaria</taxon>
        <taxon>Sciaenidae</taxon>
        <taxon>Larimichthys</taxon>
    </lineage>
</organism>
<sequence length="846" mass="97035">MESPTKDATPHRTKNRTPGRDPDSPLPPIHERLAYLRPSRELLEFYRQKIAQFDVEHEELLQMLEKYRGISEDQHKLQWEVRQREGEIVELQNALSDMQVYLFQEREQSLRLYAENDRLKIRELEDRKKIQHLLALVGTDAGEITYFHREPPHKVEALQAQMEEQTRLAKEQIESLMEDRRIKTEEAQAQQHRDQERITALTDKLQRTQNLLHESTRDYLQLKFDTRAHEKGWMVEKDRLLRELDSAQNRLRKAGSAGAETGRTWQPSSNTALLLQRPQPESQQTHKEELKMLQEDLKQAHRLAEMYREQCITLETELSQIREEGDVGREIFKERSDKMAKRLQLMTQRYEALEKRRAMEVEGFKTDLKHLRQKFKDVEKQLLKATLNIGPNQDLAILHEVRQTNARTKKVQALPGDMQRIRSLKTGWQLLKSSCEGAGKHVNTPTSTSRGYSHLPPQSGSGSFGLLFDIDGVLVRGRTPIPAAKQCFRNLVDRDGKYKVPVVFVTNAGNCMRQAKAEHLSHLLEVEVCPEQVMLSHSPLRMFTQFHKMRVLVSGQGPVEEVAHNLGFQDVITIDMLREAYPLLDVVDHNRRPKDGIPPTKGLRPIDAVILFGEPIRWETNLQLIVDVLLTNGNPDNPWSSMRFGHGMFLVCLESLYKKVTGYELKYEALIGKPSVVTYNYAELLIRQQAERLGWTTPVKRLYAIGDNPMADIYGANLYNRYLQASRHTKAQMQAKSSGGGADPLAETVDEAPKMTSAELGGASSAYGAEEDLPESCSSILVCTGVYSRDQQELPSDPTHTVTEQQIFHGHRDFRFDPSLTQPSFVVQDVKEAVELVFQQEGRPLE</sequence>
<proteinExistence type="predicted"/>
<keyword evidence="2" id="KW-1185">Reference proteome</keyword>
<accession>A0ACD3QE56</accession>
<protein>
    <submittedName>
        <fullName evidence="1">Uncharacterized protein</fullName>
    </submittedName>
</protein>
<evidence type="ECO:0000313" key="1">
    <source>
        <dbReference type="EMBL" id="TMS05471.1"/>
    </source>
</evidence>
<dbReference type="Proteomes" id="UP000793456">
    <property type="component" value="Chromosome XX"/>
</dbReference>
<comment type="caution">
    <text evidence="1">The sequence shown here is derived from an EMBL/GenBank/DDBJ whole genome shotgun (WGS) entry which is preliminary data.</text>
</comment>
<name>A0ACD3QE56_LARCR</name>
<reference evidence="1" key="1">
    <citation type="submission" date="2018-11" db="EMBL/GenBank/DDBJ databases">
        <title>The sequence and de novo assembly of Larimichthys crocea genome using PacBio and Hi-C technologies.</title>
        <authorList>
            <person name="Xu P."/>
            <person name="Chen B."/>
            <person name="Zhou Z."/>
            <person name="Ke Q."/>
            <person name="Wu Y."/>
            <person name="Bai H."/>
            <person name="Pu F."/>
        </authorList>
    </citation>
    <scope>NUCLEOTIDE SEQUENCE</scope>
    <source>
        <tissue evidence="1">Muscle</tissue>
    </source>
</reference>
<dbReference type="EMBL" id="CM011693">
    <property type="protein sequence ID" value="TMS05471.1"/>
    <property type="molecule type" value="Genomic_DNA"/>
</dbReference>
<evidence type="ECO:0000313" key="2">
    <source>
        <dbReference type="Proteomes" id="UP000793456"/>
    </source>
</evidence>
<gene>
    <name evidence="1" type="ORF">E3U43_004721</name>
</gene>